<gene>
    <name evidence="1" type="ORF">DNK47_02940</name>
</gene>
<dbReference type="AlphaFoldDB" id="A0A328PTM5"/>
<evidence type="ECO:0008006" key="3">
    <source>
        <dbReference type="Google" id="ProtNLM"/>
    </source>
</evidence>
<sequence>MFLGIKPQEDIGVPFLFYLLKENIGIILRKSTASTKTETVKKEKLTLHPIKFPSQTLINKFNNFCEPIFELQKSNEQIIKRFLRMQKCWVESLD</sequence>
<keyword evidence="2" id="KW-1185">Reference proteome</keyword>
<accession>A0A328PTM5</accession>
<evidence type="ECO:0000313" key="2">
    <source>
        <dbReference type="Proteomes" id="UP000249762"/>
    </source>
</evidence>
<name>A0A328PTM5_9MOLU</name>
<dbReference type="SUPFAM" id="SSF116734">
    <property type="entry name" value="DNA methylase specificity domain"/>
    <property type="match status" value="1"/>
</dbReference>
<dbReference type="EMBL" id="QKVO01000017">
    <property type="protein sequence ID" value="RAO94821.1"/>
    <property type="molecule type" value="Genomic_DNA"/>
</dbReference>
<organism evidence="1 2">
    <name type="scientific">Mycoplasma wenyonii</name>
    <dbReference type="NCBI Taxonomy" id="65123"/>
    <lineage>
        <taxon>Bacteria</taxon>
        <taxon>Bacillati</taxon>
        <taxon>Mycoplasmatota</taxon>
        <taxon>Mollicutes</taxon>
        <taxon>Mycoplasmataceae</taxon>
        <taxon>Mycoplasma</taxon>
    </lineage>
</organism>
<evidence type="ECO:0000313" key="1">
    <source>
        <dbReference type="EMBL" id="RAO94821.1"/>
    </source>
</evidence>
<protein>
    <recommendedName>
        <fullName evidence="3">Type I restriction modification DNA specificity domain-containing protein</fullName>
    </recommendedName>
</protein>
<proteinExistence type="predicted"/>
<comment type="caution">
    <text evidence="1">The sequence shown here is derived from an EMBL/GenBank/DDBJ whole genome shotgun (WGS) entry which is preliminary data.</text>
</comment>
<reference evidence="2" key="1">
    <citation type="submission" date="2018-06" db="EMBL/GenBank/DDBJ databases">
        <authorList>
            <person name="Martinez Ocampo F."/>
            <person name="Quiroz Castaneda R.E."/>
            <person name="Rojas Lopez X."/>
        </authorList>
    </citation>
    <scope>NUCLEOTIDE SEQUENCE [LARGE SCALE GENOMIC DNA]</scope>
    <source>
        <strain evidence="2">INIFAP02</strain>
    </source>
</reference>
<dbReference type="Proteomes" id="UP000249762">
    <property type="component" value="Unassembled WGS sequence"/>
</dbReference>